<organism evidence="1">
    <name type="scientific">Anguilla anguilla</name>
    <name type="common">European freshwater eel</name>
    <name type="synonym">Muraena anguilla</name>
    <dbReference type="NCBI Taxonomy" id="7936"/>
    <lineage>
        <taxon>Eukaryota</taxon>
        <taxon>Metazoa</taxon>
        <taxon>Chordata</taxon>
        <taxon>Craniata</taxon>
        <taxon>Vertebrata</taxon>
        <taxon>Euteleostomi</taxon>
        <taxon>Actinopterygii</taxon>
        <taxon>Neopterygii</taxon>
        <taxon>Teleostei</taxon>
        <taxon>Anguilliformes</taxon>
        <taxon>Anguillidae</taxon>
        <taxon>Anguilla</taxon>
    </lineage>
</organism>
<reference evidence="1" key="2">
    <citation type="journal article" date="2015" name="Fish Shellfish Immunol.">
        <title>Early steps in the European eel (Anguilla anguilla)-Vibrio vulnificus interaction in the gills: Role of the RtxA13 toxin.</title>
        <authorList>
            <person name="Callol A."/>
            <person name="Pajuelo D."/>
            <person name="Ebbesson L."/>
            <person name="Teles M."/>
            <person name="MacKenzie S."/>
            <person name="Amaro C."/>
        </authorList>
    </citation>
    <scope>NUCLEOTIDE SEQUENCE</scope>
</reference>
<dbReference type="AlphaFoldDB" id="A0A0E9WYG1"/>
<name>A0A0E9WYG1_ANGAN</name>
<dbReference type="EMBL" id="GBXM01013055">
    <property type="protein sequence ID" value="JAH95522.1"/>
    <property type="molecule type" value="Transcribed_RNA"/>
</dbReference>
<accession>A0A0E9WYG1</accession>
<sequence length="54" mass="6632">MEVFINYYCLELKFLYFKYFLKNQPFIHVGTHSMDYFSDLSYSMSLKTKTKQKN</sequence>
<protein>
    <submittedName>
        <fullName evidence="1">Uncharacterized protein</fullName>
    </submittedName>
</protein>
<evidence type="ECO:0000313" key="1">
    <source>
        <dbReference type="EMBL" id="JAH95522.1"/>
    </source>
</evidence>
<reference evidence="1" key="1">
    <citation type="submission" date="2014-11" db="EMBL/GenBank/DDBJ databases">
        <authorList>
            <person name="Amaro Gonzalez C."/>
        </authorList>
    </citation>
    <scope>NUCLEOTIDE SEQUENCE</scope>
</reference>
<proteinExistence type="predicted"/>